<organism evidence="7 8">
    <name type="scientific">Psychrilyobacter piezotolerans</name>
    <dbReference type="NCBI Taxonomy" id="2293438"/>
    <lineage>
        <taxon>Bacteria</taxon>
        <taxon>Fusobacteriati</taxon>
        <taxon>Fusobacteriota</taxon>
        <taxon>Fusobacteriia</taxon>
        <taxon>Fusobacteriales</taxon>
        <taxon>Fusobacteriaceae</taxon>
        <taxon>Psychrilyobacter</taxon>
    </lineage>
</organism>
<evidence type="ECO:0000313" key="8">
    <source>
        <dbReference type="Proteomes" id="UP000263486"/>
    </source>
</evidence>
<feature type="domain" description="Argininosuccinate lyase C-terminal" evidence="6">
    <location>
        <begin position="363"/>
        <end position="431"/>
    </location>
</feature>
<name>A0ABX9KDE5_9FUSO</name>
<reference evidence="7 8" key="1">
    <citation type="submission" date="2018-08" db="EMBL/GenBank/DDBJ databases">
        <title>Draft genome sequence of Psychrilyobacter sp. strain SD5 isolated from Black Sea water.</title>
        <authorList>
            <person name="Yadav S."/>
            <person name="Villanueva L."/>
            <person name="Damste J.S.S."/>
        </authorList>
    </citation>
    <scope>NUCLEOTIDE SEQUENCE [LARGE SCALE GENOMIC DNA]</scope>
    <source>
        <strain evidence="7 8">SD5</strain>
    </source>
</reference>
<dbReference type="InterPro" id="IPR009049">
    <property type="entry name" value="Argininosuccinate_lyase"/>
</dbReference>
<comment type="pathway">
    <text evidence="1 4">Amino-acid biosynthesis; L-arginine biosynthesis; L-arginine from L-ornithine and carbamoyl phosphate: step 3/3.</text>
</comment>
<dbReference type="EMBL" id="QUAJ01000040">
    <property type="protein sequence ID" value="REI39554.1"/>
    <property type="molecule type" value="Genomic_DNA"/>
</dbReference>
<dbReference type="Gene3D" id="1.20.200.10">
    <property type="entry name" value="Fumarase/aspartase (Central domain)"/>
    <property type="match status" value="1"/>
</dbReference>
<dbReference type="CDD" id="cd01359">
    <property type="entry name" value="Argininosuccinate_lyase"/>
    <property type="match status" value="1"/>
</dbReference>
<dbReference type="InterPro" id="IPR000362">
    <property type="entry name" value="Fumarate_lyase_fam"/>
</dbReference>
<accession>A0ABX9KDE5</accession>
<dbReference type="PRINTS" id="PR00149">
    <property type="entry name" value="FUMRATELYASE"/>
</dbReference>
<gene>
    <name evidence="4 7" type="primary">argH</name>
    <name evidence="7" type="ORF">DYH56_14455</name>
</gene>
<dbReference type="InterPro" id="IPR008948">
    <property type="entry name" value="L-Aspartase-like"/>
</dbReference>
<dbReference type="InterPro" id="IPR029419">
    <property type="entry name" value="Arg_succ_lyase_C"/>
</dbReference>
<dbReference type="PANTHER" id="PTHR43814:SF1">
    <property type="entry name" value="ARGININOSUCCINATE LYASE"/>
    <property type="match status" value="1"/>
</dbReference>
<comment type="subcellular location">
    <subcellularLocation>
        <location evidence="4">Cytoplasm</location>
    </subcellularLocation>
</comment>
<dbReference type="InterPro" id="IPR024083">
    <property type="entry name" value="Fumarase/histidase_N"/>
</dbReference>
<dbReference type="InterPro" id="IPR022761">
    <property type="entry name" value="Fumarate_lyase_N"/>
</dbReference>
<keyword evidence="4" id="KW-0963">Cytoplasm</keyword>
<protein>
    <recommendedName>
        <fullName evidence="2 4">Argininosuccinate lyase</fullName>
        <shortName evidence="4">ASAL</shortName>
        <ecNumber evidence="2 4">4.3.2.1</ecNumber>
    </recommendedName>
    <alternativeName>
        <fullName evidence="4">Arginosuccinase</fullName>
    </alternativeName>
</protein>
<feature type="domain" description="Fumarate lyase N-terminal" evidence="5">
    <location>
        <begin position="6"/>
        <end position="300"/>
    </location>
</feature>
<proteinExistence type="inferred from homology"/>
<dbReference type="Gene3D" id="1.10.275.10">
    <property type="entry name" value="Fumarase/aspartase (N-terminal domain)"/>
    <property type="match status" value="1"/>
</dbReference>
<dbReference type="RefSeq" id="WP_114643576.1">
    <property type="nucleotide sequence ID" value="NZ_JAACIO010000038.1"/>
</dbReference>
<dbReference type="PRINTS" id="PR00145">
    <property type="entry name" value="ARGSUCLYASE"/>
</dbReference>
<keyword evidence="4" id="KW-0028">Amino-acid biosynthesis</keyword>
<dbReference type="GO" id="GO:0004056">
    <property type="term" value="F:argininosuccinate lyase activity"/>
    <property type="evidence" value="ECO:0007669"/>
    <property type="project" value="UniProtKB-EC"/>
</dbReference>
<comment type="similarity">
    <text evidence="4">Belongs to the lyase 1 family. Argininosuccinate lyase subfamily.</text>
</comment>
<dbReference type="EC" id="4.3.2.1" evidence="2 4"/>
<keyword evidence="3 4" id="KW-0055">Arginine biosynthesis</keyword>
<evidence type="ECO:0000256" key="1">
    <source>
        <dbReference type="ARBA" id="ARBA00004941"/>
    </source>
</evidence>
<evidence type="ECO:0000259" key="5">
    <source>
        <dbReference type="Pfam" id="PF00206"/>
    </source>
</evidence>
<evidence type="ECO:0000256" key="4">
    <source>
        <dbReference type="HAMAP-Rule" id="MF_00006"/>
    </source>
</evidence>
<keyword evidence="8" id="KW-1185">Reference proteome</keyword>
<comment type="catalytic activity">
    <reaction evidence="4">
        <text>2-(N(omega)-L-arginino)succinate = fumarate + L-arginine</text>
        <dbReference type="Rhea" id="RHEA:24020"/>
        <dbReference type="ChEBI" id="CHEBI:29806"/>
        <dbReference type="ChEBI" id="CHEBI:32682"/>
        <dbReference type="ChEBI" id="CHEBI:57472"/>
        <dbReference type="EC" id="4.3.2.1"/>
    </reaction>
</comment>
<comment type="caution">
    <text evidence="7">The sequence shown here is derived from an EMBL/GenBank/DDBJ whole genome shotgun (WGS) entry which is preliminary data.</text>
</comment>
<sequence length="460" mass="52142">MKLWGGRFNKETAKILEEFNGSINFDKRMYEEDIMGSIAHSKMLSKQDIIGKDEQIKIEGGLLQILKEVEGGEFIFDLKDEDIHMAIEKRLIEIVGEAGGKLHTARSRNDQVALDIRMYLKKESTVIEGLLGELLEGLVETAHKNKGVIMPGYTHLQRAQPILFSHHMMAYYEMFKRDLDRLKDSYKRLDVMPLGAGALAGTTYNIDRHFVAAELGFPEVTKNSLDTVSDRDFIIELNFIISMISMHMSRLAEEIIIWSTSEFSFVSLDDAYSTGSSIMPQKKNPDIAELIRGKTGRIFGNLMGILTVMKGLPLAYNKDTQEDKEGIFDSIDTIKISLVIFKEMLVTMKINEKNMMVGIENGFINATDVADYLAKKGLPFREAHRIVGELVVYCEVNKKRLSELTLKEFKGFNDLFEDDINRKISIEECVNGRKSYGGTGLESVETQIEDAQSFLKKNKK</sequence>
<evidence type="ECO:0000256" key="3">
    <source>
        <dbReference type="ARBA" id="ARBA00022571"/>
    </source>
</evidence>
<evidence type="ECO:0000313" key="7">
    <source>
        <dbReference type="EMBL" id="REI39554.1"/>
    </source>
</evidence>
<dbReference type="NCBIfam" id="TIGR00838">
    <property type="entry name" value="argH"/>
    <property type="match status" value="1"/>
</dbReference>
<dbReference type="SUPFAM" id="SSF48557">
    <property type="entry name" value="L-aspartase-like"/>
    <property type="match status" value="1"/>
</dbReference>
<dbReference type="Gene3D" id="1.10.40.30">
    <property type="entry name" value="Fumarase/aspartase (C-terminal domain)"/>
    <property type="match status" value="1"/>
</dbReference>
<dbReference type="Proteomes" id="UP000263486">
    <property type="component" value="Unassembled WGS sequence"/>
</dbReference>
<evidence type="ECO:0000259" key="6">
    <source>
        <dbReference type="Pfam" id="PF14698"/>
    </source>
</evidence>
<keyword evidence="4 7" id="KW-0456">Lyase</keyword>
<dbReference type="PANTHER" id="PTHR43814">
    <property type="entry name" value="ARGININOSUCCINATE LYASE"/>
    <property type="match status" value="1"/>
</dbReference>
<dbReference type="Pfam" id="PF00206">
    <property type="entry name" value="Lyase_1"/>
    <property type="match status" value="1"/>
</dbReference>
<dbReference type="PROSITE" id="PS00163">
    <property type="entry name" value="FUMARATE_LYASES"/>
    <property type="match status" value="1"/>
</dbReference>
<dbReference type="InterPro" id="IPR020557">
    <property type="entry name" value="Fumarate_lyase_CS"/>
</dbReference>
<dbReference type="HAMAP" id="MF_00006">
    <property type="entry name" value="Arg_succ_lyase"/>
    <property type="match status" value="1"/>
</dbReference>
<dbReference type="Pfam" id="PF14698">
    <property type="entry name" value="ASL_C2"/>
    <property type="match status" value="1"/>
</dbReference>
<evidence type="ECO:0000256" key="2">
    <source>
        <dbReference type="ARBA" id="ARBA00012338"/>
    </source>
</evidence>